<proteinExistence type="predicted"/>
<dbReference type="Proteomes" id="UP000027222">
    <property type="component" value="Unassembled WGS sequence"/>
</dbReference>
<dbReference type="OrthoDB" id="3056352at2759"/>
<name>A0A067S4M0_GALM3</name>
<evidence type="ECO:0000313" key="1">
    <source>
        <dbReference type="EMBL" id="KDR65756.1"/>
    </source>
</evidence>
<sequence length="222" mass="25810">MMTYDEKVAYRAKHGVPDTIDTWISQAKTQTKAPTANPHKRSQCLEYLSWQDDVECILNVVRREGLVEGDDPSEFTLTLRVRVPPTAGFLMYYWQSPTVVIDEYKRDPGDNPSPEWLVNVQTERRFWQNRILMLEMMLYFVRNIPHNVRVSKKVTSWCRAMSMPVSHRSTFVRPQPYFDPISSCNTHSHKPRASDLLTEKAQELRKTLNEGSPLGPLENLEL</sequence>
<protein>
    <submittedName>
        <fullName evidence="1">Uncharacterized protein</fullName>
    </submittedName>
</protein>
<evidence type="ECO:0000313" key="2">
    <source>
        <dbReference type="Proteomes" id="UP000027222"/>
    </source>
</evidence>
<dbReference type="HOGENOM" id="CLU_1133755_0_0_1"/>
<organism evidence="1 2">
    <name type="scientific">Galerina marginata (strain CBS 339.88)</name>
    <dbReference type="NCBI Taxonomy" id="685588"/>
    <lineage>
        <taxon>Eukaryota</taxon>
        <taxon>Fungi</taxon>
        <taxon>Dikarya</taxon>
        <taxon>Basidiomycota</taxon>
        <taxon>Agaricomycotina</taxon>
        <taxon>Agaricomycetes</taxon>
        <taxon>Agaricomycetidae</taxon>
        <taxon>Agaricales</taxon>
        <taxon>Agaricineae</taxon>
        <taxon>Strophariaceae</taxon>
        <taxon>Galerina</taxon>
    </lineage>
</organism>
<reference evidence="2" key="1">
    <citation type="journal article" date="2014" name="Proc. Natl. Acad. Sci. U.S.A.">
        <title>Extensive sampling of basidiomycete genomes demonstrates inadequacy of the white-rot/brown-rot paradigm for wood decay fungi.</title>
        <authorList>
            <person name="Riley R."/>
            <person name="Salamov A.A."/>
            <person name="Brown D.W."/>
            <person name="Nagy L.G."/>
            <person name="Floudas D."/>
            <person name="Held B.W."/>
            <person name="Levasseur A."/>
            <person name="Lombard V."/>
            <person name="Morin E."/>
            <person name="Otillar R."/>
            <person name="Lindquist E.A."/>
            <person name="Sun H."/>
            <person name="LaButti K.M."/>
            <person name="Schmutz J."/>
            <person name="Jabbour D."/>
            <person name="Luo H."/>
            <person name="Baker S.E."/>
            <person name="Pisabarro A.G."/>
            <person name="Walton J.D."/>
            <person name="Blanchette R.A."/>
            <person name="Henrissat B."/>
            <person name="Martin F."/>
            <person name="Cullen D."/>
            <person name="Hibbett D.S."/>
            <person name="Grigoriev I.V."/>
        </authorList>
    </citation>
    <scope>NUCLEOTIDE SEQUENCE [LARGE SCALE GENOMIC DNA]</scope>
    <source>
        <strain evidence="2">CBS 339.88</strain>
    </source>
</reference>
<dbReference type="EMBL" id="KL142433">
    <property type="protein sequence ID" value="KDR65756.1"/>
    <property type="molecule type" value="Genomic_DNA"/>
</dbReference>
<keyword evidence="2" id="KW-1185">Reference proteome</keyword>
<dbReference type="AlphaFoldDB" id="A0A067S4M0"/>
<accession>A0A067S4M0</accession>
<gene>
    <name evidence="1" type="ORF">GALMADRAFT_148408</name>
</gene>